<keyword evidence="12" id="KW-1185">Reference proteome</keyword>
<keyword evidence="3" id="KW-1133">Transmembrane helix</keyword>
<evidence type="ECO:0000256" key="1">
    <source>
        <dbReference type="ARBA" id="ARBA00004304"/>
    </source>
</evidence>
<dbReference type="SUPFAM" id="SSF46565">
    <property type="entry name" value="Chaperone J-domain"/>
    <property type="match status" value="1"/>
</dbReference>
<reference evidence="11" key="1">
    <citation type="submission" date="2022-10" db="EMBL/GenBank/DDBJ databases">
        <authorList>
            <person name="Byrne P K."/>
        </authorList>
    </citation>
    <scope>NUCLEOTIDE SEQUENCE</scope>
    <source>
        <strain evidence="11">IFO1815</strain>
    </source>
</reference>
<name>A0AA35IWA2_SACMI</name>
<evidence type="ECO:0000256" key="5">
    <source>
        <dbReference type="ARBA" id="ARBA00023136"/>
    </source>
</evidence>
<evidence type="ECO:0000259" key="10">
    <source>
        <dbReference type="PROSITE" id="PS50076"/>
    </source>
</evidence>
<dbReference type="FunFam" id="1.10.287.110:FF:000129">
    <property type="entry name" value="J domain-containing protein 1"/>
    <property type="match status" value="1"/>
</dbReference>
<sequence>MLQSKFIYPFIVKWRVPCIEKSPLQITFIAEYATINDRNGNKKLPIKDEQWPKLKEPTPYDIFGISKVGSGSSKLDRKSLKKKYHRYVKMYHPDHSDNILIFSSDKVNDSSSSKSPLLLTSSEKLYRFKVISQAYDILCDPKKKIIYDTTKQGWTTPYSPSSNINTENYQYAGSYGYHSNAQYEYWNAGTWEDANSMKNEKIKENLNPWTIIGIVGGLAICIEGAALLTKIQESLSKAEFTHEESELHLIQSYTNYGLDTDKFSRLRRFLWFRTWGLYKSKEDLDREAKNNEEMIRKLQTTK</sequence>
<dbReference type="Gene3D" id="1.10.287.110">
    <property type="entry name" value="DnaJ domain"/>
    <property type="match status" value="1"/>
</dbReference>
<protein>
    <recommendedName>
        <fullName evidence="9">J domain-containing protein 1</fullName>
    </recommendedName>
</protein>
<dbReference type="PROSITE" id="PS00636">
    <property type="entry name" value="DNAJ_1"/>
    <property type="match status" value="1"/>
</dbReference>
<dbReference type="InterPro" id="IPR001623">
    <property type="entry name" value="DnaJ_domain"/>
</dbReference>
<evidence type="ECO:0000256" key="3">
    <source>
        <dbReference type="ARBA" id="ARBA00022989"/>
    </source>
</evidence>
<dbReference type="GeneID" id="80921851"/>
<dbReference type="RefSeq" id="XP_056080043.1">
    <property type="nucleotide sequence ID" value="XM_056226312.1"/>
</dbReference>
<comment type="similarity">
    <text evidence="8">Belongs to the DnaJ family.</text>
</comment>
<dbReference type="SMART" id="SM00271">
    <property type="entry name" value="DnaJ"/>
    <property type="match status" value="1"/>
</dbReference>
<accession>A0AA35IWA2</accession>
<keyword evidence="6" id="KW-0143">Chaperone</keyword>
<dbReference type="AlphaFoldDB" id="A0AA35IWA2"/>
<gene>
    <name evidence="11" type="primary">SMKI16G2230</name>
    <name evidence="11" type="ORF">SMKI_16G2230</name>
</gene>
<dbReference type="InterPro" id="IPR036869">
    <property type="entry name" value="J_dom_sf"/>
</dbReference>
<evidence type="ECO:0000313" key="12">
    <source>
        <dbReference type="Proteomes" id="UP001161438"/>
    </source>
</evidence>
<evidence type="ECO:0000256" key="9">
    <source>
        <dbReference type="ARBA" id="ARBA00069681"/>
    </source>
</evidence>
<dbReference type="PROSITE" id="PS50076">
    <property type="entry name" value="DNAJ_2"/>
    <property type="match status" value="1"/>
</dbReference>
<dbReference type="EMBL" id="OX365772">
    <property type="protein sequence ID" value="CAI4036926.1"/>
    <property type="molecule type" value="Genomic_DNA"/>
</dbReference>
<comment type="subcellular location">
    <subcellularLocation>
        <location evidence="1">Mitochondrion membrane</location>
        <topology evidence="1">Single-pass membrane protein</topology>
    </subcellularLocation>
</comment>
<keyword evidence="4" id="KW-0496">Mitochondrion</keyword>
<dbReference type="GO" id="GO:0031966">
    <property type="term" value="C:mitochondrial membrane"/>
    <property type="evidence" value="ECO:0007669"/>
    <property type="project" value="UniProtKB-SubCell"/>
</dbReference>
<dbReference type="InterPro" id="IPR018253">
    <property type="entry name" value="DnaJ_domain_CS"/>
</dbReference>
<dbReference type="CDD" id="cd06257">
    <property type="entry name" value="DnaJ"/>
    <property type="match status" value="1"/>
</dbReference>
<keyword evidence="5" id="KW-0472">Membrane</keyword>
<keyword evidence="2" id="KW-0812">Transmembrane</keyword>
<evidence type="ECO:0000256" key="6">
    <source>
        <dbReference type="ARBA" id="ARBA00023186"/>
    </source>
</evidence>
<evidence type="ECO:0000256" key="7">
    <source>
        <dbReference type="ARBA" id="ARBA00059776"/>
    </source>
</evidence>
<proteinExistence type="inferred from homology"/>
<feature type="domain" description="J" evidence="10">
    <location>
        <begin position="58"/>
        <end position="151"/>
    </location>
</feature>
<comment type="function">
    <text evidence="7">Probable chaperone.</text>
</comment>
<evidence type="ECO:0000256" key="8">
    <source>
        <dbReference type="ARBA" id="ARBA00061004"/>
    </source>
</evidence>
<evidence type="ECO:0000256" key="4">
    <source>
        <dbReference type="ARBA" id="ARBA00023128"/>
    </source>
</evidence>
<evidence type="ECO:0000256" key="2">
    <source>
        <dbReference type="ARBA" id="ARBA00022692"/>
    </source>
</evidence>
<evidence type="ECO:0000313" key="11">
    <source>
        <dbReference type="EMBL" id="CAI4036926.1"/>
    </source>
</evidence>
<dbReference type="Proteomes" id="UP001161438">
    <property type="component" value="Chromosome 16"/>
</dbReference>
<organism evidence="11 12">
    <name type="scientific">Saccharomyces mikatae IFO 1815</name>
    <dbReference type="NCBI Taxonomy" id="226126"/>
    <lineage>
        <taxon>Eukaryota</taxon>
        <taxon>Fungi</taxon>
        <taxon>Dikarya</taxon>
        <taxon>Ascomycota</taxon>
        <taxon>Saccharomycotina</taxon>
        <taxon>Saccharomycetes</taxon>
        <taxon>Saccharomycetales</taxon>
        <taxon>Saccharomycetaceae</taxon>
        <taxon>Saccharomyces</taxon>
    </lineage>
</organism>